<organism evidence="1 2">
    <name type="scientific">Phaseolus angularis</name>
    <name type="common">Azuki bean</name>
    <name type="synonym">Vigna angularis</name>
    <dbReference type="NCBI Taxonomy" id="3914"/>
    <lineage>
        <taxon>Eukaryota</taxon>
        <taxon>Viridiplantae</taxon>
        <taxon>Streptophyta</taxon>
        <taxon>Embryophyta</taxon>
        <taxon>Tracheophyta</taxon>
        <taxon>Spermatophyta</taxon>
        <taxon>Magnoliopsida</taxon>
        <taxon>eudicotyledons</taxon>
        <taxon>Gunneridae</taxon>
        <taxon>Pentapetalae</taxon>
        <taxon>rosids</taxon>
        <taxon>fabids</taxon>
        <taxon>Fabales</taxon>
        <taxon>Fabaceae</taxon>
        <taxon>Papilionoideae</taxon>
        <taxon>50 kb inversion clade</taxon>
        <taxon>NPAAA clade</taxon>
        <taxon>indigoferoid/millettioid clade</taxon>
        <taxon>Phaseoleae</taxon>
        <taxon>Vigna</taxon>
    </lineage>
</organism>
<gene>
    <name evidence="1" type="ORF">HKW66_Vig0164030</name>
</gene>
<evidence type="ECO:0000313" key="1">
    <source>
        <dbReference type="EMBL" id="KAG2375443.1"/>
    </source>
</evidence>
<sequence>MDAETCCCIIHIGICTFCSFCTNFNLLFHQLTVTPDHSILNYNCANPPSSLQHGVANSLLL</sequence>
<comment type="caution">
    <text evidence="1">The sequence shown here is derived from an EMBL/GenBank/DDBJ whole genome shotgun (WGS) entry which is preliminary data.</text>
</comment>
<dbReference type="Proteomes" id="UP000743370">
    <property type="component" value="Unassembled WGS sequence"/>
</dbReference>
<dbReference type="EMBL" id="JABFOF010000010">
    <property type="protein sequence ID" value="KAG2375443.1"/>
    <property type="molecule type" value="Genomic_DNA"/>
</dbReference>
<proteinExistence type="predicted"/>
<evidence type="ECO:0000313" key="2">
    <source>
        <dbReference type="Proteomes" id="UP000743370"/>
    </source>
</evidence>
<reference evidence="1 2" key="1">
    <citation type="submission" date="2020-05" db="EMBL/GenBank/DDBJ databases">
        <title>Vigna angularis (adzuki bean) Var. LongXiaoDou No. 4 denovo assembly.</title>
        <authorList>
            <person name="Xiang H."/>
        </authorList>
    </citation>
    <scope>NUCLEOTIDE SEQUENCE [LARGE SCALE GENOMIC DNA]</scope>
    <source>
        <tissue evidence="1">Leaf</tissue>
    </source>
</reference>
<dbReference type="AlphaFoldDB" id="A0A8T0JKC4"/>
<protein>
    <submittedName>
        <fullName evidence="1">Uncharacterized protein</fullName>
    </submittedName>
</protein>
<name>A0A8T0JKC4_PHAAN</name>
<accession>A0A8T0JKC4</accession>